<dbReference type="EMBL" id="MT143335">
    <property type="protein sequence ID" value="QJA95690.1"/>
    <property type="molecule type" value="Genomic_DNA"/>
</dbReference>
<organism evidence="1">
    <name type="scientific">viral metagenome</name>
    <dbReference type="NCBI Taxonomy" id="1070528"/>
    <lineage>
        <taxon>unclassified sequences</taxon>
        <taxon>metagenomes</taxon>
        <taxon>organismal metagenomes</taxon>
    </lineage>
</organism>
<proteinExistence type="predicted"/>
<sequence>MDSKKLEEIRQLAEKATPGPTIVENNIPDMEENCLALFFLVDEYTLRKSDLAFPHALMRYKQDADYYAALDPQIMLEMVGEIERLREIERNYYNLLDRQSGGRIND</sequence>
<accession>A0A6M3LLB2</accession>
<evidence type="ECO:0000313" key="1">
    <source>
        <dbReference type="EMBL" id="QJA95690.1"/>
    </source>
</evidence>
<gene>
    <name evidence="1" type="ORF">MM415B05246_0009</name>
</gene>
<name>A0A6M3LLB2_9ZZZZ</name>
<reference evidence="1" key="1">
    <citation type="submission" date="2020-03" db="EMBL/GenBank/DDBJ databases">
        <title>The deep terrestrial virosphere.</title>
        <authorList>
            <person name="Holmfeldt K."/>
            <person name="Nilsson E."/>
            <person name="Simone D."/>
            <person name="Lopez-Fernandez M."/>
            <person name="Wu X."/>
            <person name="de Brujin I."/>
            <person name="Lundin D."/>
            <person name="Andersson A."/>
            <person name="Bertilsson S."/>
            <person name="Dopson M."/>
        </authorList>
    </citation>
    <scope>NUCLEOTIDE SEQUENCE</scope>
    <source>
        <strain evidence="1">MM415B05246</strain>
    </source>
</reference>
<dbReference type="AlphaFoldDB" id="A0A6M3LLB2"/>
<protein>
    <submittedName>
        <fullName evidence="1">Uncharacterized protein</fullName>
    </submittedName>
</protein>